<name>A0ABY1A980_9LACO</name>
<dbReference type="InterPro" id="IPR036259">
    <property type="entry name" value="MFS_trans_sf"/>
</dbReference>
<accession>A0ABY1A980</accession>
<keyword evidence="1" id="KW-0472">Membrane</keyword>
<feature type="transmembrane region" description="Helical" evidence="1">
    <location>
        <begin position="92"/>
        <end position="111"/>
    </location>
</feature>
<reference evidence="2 3" key="1">
    <citation type="submission" date="2016-10" db="EMBL/GenBank/DDBJ databases">
        <authorList>
            <person name="Varghese N."/>
            <person name="Submissions S."/>
        </authorList>
    </citation>
    <scope>NUCLEOTIDE SEQUENCE [LARGE SCALE GENOMIC DNA]</scope>
    <source>
        <strain evidence="2 3">WC1T17</strain>
    </source>
</reference>
<proteinExistence type="predicted"/>
<gene>
    <name evidence="2" type="ORF">SAMN05216431_101164</name>
</gene>
<evidence type="ECO:0008006" key="4">
    <source>
        <dbReference type="Google" id="ProtNLM"/>
    </source>
</evidence>
<keyword evidence="1" id="KW-1133">Transmembrane helix</keyword>
<dbReference type="EMBL" id="FOCC01000001">
    <property type="protein sequence ID" value="SEM34444.1"/>
    <property type="molecule type" value="Genomic_DNA"/>
</dbReference>
<sequence length="120" mass="13055">MPKIYLLEVVLFLCLPVLMFNQWVGFIGLLGTGSVMYLFNSPLQLHFLKVAEEDYPDSMVFASSFNSIFSNLGISIGSATGSWVMAKASLNALGPVAAIYAFLALSCIIALNKANQKQKN</sequence>
<dbReference type="SUPFAM" id="SSF103473">
    <property type="entry name" value="MFS general substrate transporter"/>
    <property type="match status" value="1"/>
</dbReference>
<evidence type="ECO:0000313" key="2">
    <source>
        <dbReference type="EMBL" id="SEM34444.1"/>
    </source>
</evidence>
<evidence type="ECO:0000313" key="3">
    <source>
        <dbReference type="Proteomes" id="UP000182089"/>
    </source>
</evidence>
<comment type="caution">
    <text evidence="2">The sequence shown here is derived from an EMBL/GenBank/DDBJ whole genome shotgun (WGS) entry which is preliminary data.</text>
</comment>
<protein>
    <recommendedName>
        <fullName evidence="4">MFS transporter</fullName>
    </recommendedName>
</protein>
<dbReference type="Proteomes" id="UP000182089">
    <property type="component" value="Unassembled WGS sequence"/>
</dbReference>
<evidence type="ECO:0000256" key="1">
    <source>
        <dbReference type="SAM" id="Phobius"/>
    </source>
</evidence>
<keyword evidence="1" id="KW-0812">Transmembrane</keyword>
<organism evidence="2 3">
    <name type="scientific">Ligilactobacillus ruminis</name>
    <dbReference type="NCBI Taxonomy" id="1623"/>
    <lineage>
        <taxon>Bacteria</taxon>
        <taxon>Bacillati</taxon>
        <taxon>Bacillota</taxon>
        <taxon>Bacilli</taxon>
        <taxon>Lactobacillales</taxon>
        <taxon>Lactobacillaceae</taxon>
        <taxon>Ligilactobacillus</taxon>
    </lineage>
</organism>